<keyword evidence="2" id="KW-0813">Transport</keyword>
<dbReference type="GO" id="GO:0042597">
    <property type="term" value="C:periplasmic space"/>
    <property type="evidence" value="ECO:0007669"/>
    <property type="project" value="UniProtKB-ARBA"/>
</dbReference>
<dbReference type="PANTHER" id="PTHR30290">
    <property type="entry name" value="PERIPLASMIC BINDING COMPONENT OF ABC TRANSPORTER"/>
    <property type="match status" value="1"/>
</dbReference>
<dbReference type="EMBL" id="RHHR01000048">
    <property type="protein sequence ID" value="RNB68014.1"/>
    <property type="molecule type" value="Genomic_DNA"/>
</dbReference>
<dbReference type="GO" id="GO:0015833">
    <property type="term" value="P:peptide transport"/>
    <property type="evidence" value="ECO:0007669"/>
    <property type="project" value="TreeGrafter"/>
</dbReference>
<keyword evidence="3" id="KW-0732">Signal</keyword>
<gene>
    <name evidence="6" type="ORF">EDM52_21655</name>
</gene>
<name>A0A3M8BXD5_9BACL</name>
<comment type="similarity">
    <text evidence="1">Belongs to the bacterial solute-binding protein 5 family.</text>
</comment>
<dbReference type="Gene3D" id="3.40.190.10">
    <property type="entry name" value="Periplasmic binding protein-like II"/>
    <property type="match status" value="1"/>
</dbReference>
<reference evidence="6 7" key="1">
    <citation type="submission" date="2018-10" db="EMBL/GenBank/DDBJ databases">
        <title>Phylogenomics of Brevibacillus.</title>
        <authorList>
            <person name="Dunlap C."/>
        </authorList>
    </citation>
    <scope>NUCLEOTIDE SEQUENCE [LARGE SCALE GENOMIC DNA]</scope>
    <source>
        <strain evidence="6 7">JCM 12215</strain>
    </source>
</reference>
<dbReference type="InterPro" id="IPR000914">
    <property type="entry name" value="SBP_5_dom"/>
</dbReference>
<evidence type="ECO:0000256" key="2">
    <source>
        <dbReference type="ARBA" id="ARBA00022448"/>
    </source>
</evidence>
<dbReference type="AlphaFoldDB" id="A0A3M8BXD5"/>
<dbReference type="InterPro" id="IPR030678">
    <property type="entry name" value="Peptide/Ni-bd"/>
</dbReference>
<dbReference type="InterPro" id="IPR039424">
    <property type="entry name" value="SBP_5"/>
</dbReference>
<evidence type="ECO:0000256" key="1">
    <source>
        <dbReference type="ARBA" id="ARBA00005695"/>
    </source>
</evidence>
<dbReference type="PIRSF" id="PIRSF002741">
    <property type="entry name" value="MppA"/>
    <property type="match status" value="1"/>
</dbReference>
<dbReference type="Gene3D" id="3.90.76.10">
    <property type="entry name" value="Dipeptide-binding Protein, Domain 1"/>
    <property type="match status" value="1"/>
</dbReference>
<evidence type="ECO:0000313" key="6">
    <source>
        <dbReference type="EMBL" id="RNB68014.1"/>
    </source>
</evidence>
<organism evidence="6 7">
    <name type="scientific">Brevibacillus invocatus</name>
    <dbReference type="NCBI Taxonomy" id="173959"/>
    <lineage>
        <taxon>Bacteria</taxon>
        <taxon>Bacillati</taxon>
        <taxon>Bacillota</taxon>
        <taxon>Bacilli</taxon>
        <taxon>Bacillales</taxon>
        <taxon>Paenibacillaceae</taxon>
        <taxon>Brevibacillus</taxon>
    </lineage>
</organism>
<evidence type="ECO:0000313" key="7">
    <source>
        <dbReference type="Proteomes" id="UP000282028"/>
    </source>
</evidence>
<dbReference type="Pfam" id="PF00496">
    <property type="entry name" value="SBP_bac_5"/>
    <property type="match status" value="1"/>
</dbReference>
<proteinExistence type="inferred from homology"/>
<protein>
    <submittedName>
        <fullName evidence="6">ABC transporter substrate-binding protein</fullName>
    </submittedName>
</protein>
<dbReference type="RefSeq" id="WP_122911012.1">
    <property type="nucleotide sequence ID" value="NZ_CBCSBE010000040.1"/>
</dbReference>
<evidence type="ECO:0000259" key="5">
    <source>
        <dbReference type="Pfam" id="PF00496"/>
    </source>
</evidence>
<dbReference type="OrthoDB" id="9796817at2"/>
<evidence type="ECO:0000256" key="3">
    <source>
        <dbReference type="ARBA" id="ARBA00022729"/>
    </source>
</evidence>
<dbReference type="GO" id="GO:1904680">
    <property type="term" value="F:peptide transmembrane transporter activity"/>
    <property type="evidence" value="ECO:0007669"/>
    <property type="project" value="TreeGrafter"/>
</dbReference>
<feature type="compositionally biased region" description="Polar residues" evidence="4">
    <location>
        <begin position="30"/>
        <end position="43"/>
    </location>
</feature>
<feature type="domain" description="Solute-binding protein family 5" evidence="5">
    <location>
        <begin position="96"/>
        <end position="469"/>
    </location>
</feature>
<dbReference type="PROSITE" id="PS51257">
    <property type="entry name" value="PROKAR_LIPOPROTEIN"/>
    <property type="match status" value="1"/>
</dbReference>
<dbReference type="SUPFAM" id="SSF53850">
    <property type="entry name" value="Periplasmic binding protein-like II"/>
    <property type="match status" value="1"/>
</dbReference>
<dbReference type="GO" id="GO:0043190">
    <property type="term" value="C:ATP-binding cassette (ABC) transporter complex"/>
    <property type="evidence" value="ECO:0007669"/>
    <property type="project" value="InterPro"/>
</dbReference>
<accession>A0A3M8BXD5</accession>
<evidence type="ECO:0000256" key="4">
    <source>
        <dbReference type="SAM" id="MobiDB-lite"/>
    </source>
</evidence>
<comment type="caution">
    <text evidence="6">The sequence shown here is derived from an EMBL/GenBank/DDBJ whole genome shotgun (WGS) entry which is preliminary data.</text>
</comment>
<dbReference type="Gene3D" id="3.10.105.10">
    <property type="entry name" value="Dipeptide-binding Protein, Domain 3"/>
    <property type="match status" value="1"/>
</dbReference>
<sequence length="545" mass="60113">MRKGNNLSKLLAGILITSLTTITIGCGASNGDNPQQSGTTTITPGEPQKGGTVTIAVDGEPDTLDTHKTHTGIASSLIADFFGASLLYLDPETKTLQPSLAESYTISDDRKAWTFKLRKDVTFSDGTPLTAKIYSDTFNRMLEPEHLAATAASFYDGLSRAEAPDDETLILHFDRPSAPILTYLSMPAYAQPMPVDLIKKTGDEYGRKPVGVGPWQVTEWKTGESIALVRNDGFNLGAAYYKNQKAPYLDGLIFRFIKDAQTVKAALESGSVDIAYNLNGKVAKSFRDNPKYQVLEELNNGEVFLGMNLQDKRFQDPAVRRAISYAINKEAIVQAALQGEGVAAHSPLANSIFGFDPASADYDYKYNVEQAKKELENAGWTLNGEGVREKDGQQLRVSLIIRETRALEGQLIQSMLAEIGIKVKNQQLEGGAYYDAANKKTFDLIIGQYGDVDPDILYYLFHSTQSGNKYSINDAQLDDLLVKARSTFEQDKRVATYKDVQKLIIDQAYVVPLYVQINFIVINSKVKDVKYGNNALMLNDAWISK</sequence>
<dbReference type="PANTHER" id="PTHR30290:SF9">
    <property type="entry name" value="OLIGOPEPTIDE-BINDING PROTEIN APPA"/>
    <property type="match status" value="1"/>
</dbReference>
<feature type="region of interest" description="Disordered" evidence="4">
    <location>
        <begin position="29"/>
        <end position="50"/>
    </location>
</feature>
<dbReference type="Proteomes" id="UP000282028">
    <property type="component" value="Unassembled WGS sequence"/>
</dbReference>
<keyword evidence="7" id="KW-1185">Reference proteome</keyword>